<accession>A0ACC1WVH3</accession>
<dbReference type="EMBL" id="CM051406">
    <property type="protein sequence ID" value="KAJ4703210.1"/>
    <property type="molecule type" value="Genomic_DNA"/>
</dbReference>
<sequence length="80" mass="8212">NTVVVRNFSAKRGGCVENLQEFQKWHNGGGIFHQPASIDSTALVEVGAIVQSNGVLGANVCIGSGTFVGPAVTVGQSTKV</sequence>
<comment type="caution">
    <text evidence="1">The sequence shown here is derived from an EMBL/GenBank/DDBJ whole genome shotgun (WGS) entry which is preliminary data.</text>
</comment>
<feature type="non-terminal residue" evidence="1">
    <location>
        <position position="1"/>
    </location>
</feature>
<evidence type="ECO:0000313" key="2">
    <source>
        <dbReference type="Proteomes" id="UP001164539"/>
    </source>
</evidence>
<dbReference type="Proteomes" id="UP001164539">
    <property type="component" value="Chromosome 13"/>
</dbReference>
<protein>
    <submittedName>
        <fullName evidence="1">UDP-3-O-acylglucosamine N-acyltransferase</fullName>
    </submittedName>
</protein>
<name>A0ACC1WVH3_MELAZ</name>
<keyword evidence="2" id="KW-1185">Reference proteome</keyword>
<organism evidence="1 2">
    <name type="scientific">Melia azedarach</name>
    <name type="common">Chinaberry tree</name>
    <dbReference type="NCBI Taxonomy" id="155640"/>
    <lineage>
        <taxon>Eukaryota</taxon>
        <taxon>Viridiplantae</taxon>
        <taxon>Streptophyta</taxon>
        <taxon>Embryophyta</taxon>
        <taxon>Tracheophyta</taxon>
        <taxon>Spermatophyta</taxon>
        <taxon>Magnoliopsida</taxon>
        <taxon>eudicotyledons</taxon>
        <taxon>Gunneridae</taxon>
        <taxon>Pentapetalae</taxon>
        <taxon>rosids</taxon>
        <taxon>malvids</taxon>
        <taxon>Sapindales</taxon>
        <taxon>Meliaceae</taxon>
        <taxon>Melia</taxon>
    </lineage>
</organism>
<reference evidence="1 2" key="1">
    <citation type="journal article" date="2023" name="Science">
        <title>Complex scaffold remodeling in plant triterpene biosynthesis.</title>
        <authorList>
            <person name="De La Pena R."/>
            <person name="Hodgson H."/>
            <person name="Liu J.C."/>
            <person name="Stephenson M.J."/>
            <person name="Martin A.C."/>
            <person name="Owen C."/>
            <person name="Harkess A."/>
            <person name="Leebens-Mack J."/>
            <person name="Jimenez L.E."/>
            <person name="Osbourn A."/>
            <person name="Sattely E.S."/>
        </authorList>
    </citation>
    <scope>NUCLEOTIDE SEQUENCE [LARGE SCALE GENOMIC DNA]</scope>
    <source>
        <strain evidence="2">cv. JPN11</strain>
        <tissue evidence="1">Leaf</tissue>
    </source>
</reference>
<gene>
    <name evidence="1" type="ORF">OWV82_023141</name>
</gene>
<proteinExistence type="predicted"/>
<evidence type="ECO:0000313" key="1">
    <source>
        <dbReference type="EMBL" id="KAJ4703210.1"/>
    </source>
</evidence>